<protein>
    <submittedName>
        <fullName evidence="2">Uncharacterized protein</fullName>
    </submittedName>
</protein>
<feature type="compositionally biased region" description="Acidic residues" evidence="1">
    <location>
        <begin position="128"/>
        <end position="144"/>
    </location>
</feature>
<evidence type="ECO:0000313" key="2">
    <source>
        <dbReference type="EnsemblMetazoa" id="G17971.1:cds"/>
    </source>
</evidence>
<evidence type="ECO:0000313" key="3">
    <source>
        <dbReference type="Proteomes" id="UP000005408"/>
    </source>
</evidence>
<proteinExistence type="predicted"/>
<dbReference type="Proteomes" id="UP000005408">
    <property type="component" value="Unassembled WGS sequence"/>
</dbReference>
<reference evidence="2" key="1">
    <citation type="submission" date="2022-08" db="UniProtKB">
        <authorList>
            <consortium name="EnsemblMetazoa"/>
        </authorList>
    </citation>
    <scope>IDENTIFICATION</scope>
    <source>
        <strain evidence="2">05x7-T-G4-1.051#20</strain>
    </source>
</reference>
<accession>A0A8W8JB41</accession>
<dbReference type="EnsemblMetazoa" id="G17971.1">
    <property type="protein sequence ID" value="G17971.1:cds"/>
    <property type="gene ID" value="G17971"/>
</dbReference>
<feature type="region of interest" description="Disordered" evidence="1">
    <location>
        <begin position="124"/>
        <end position="148"/>
    </location>
</feature>
<sequence length="160" mass="17930">GDSINMWLAPSEIYYSQDSISNRFGKSTEHAGVLIGETLDDILSGNCSIDDIGTIEVVYRYGDYISADNRRLWIFKKLEELGECKEIPVTIADGISPLKCAVGLDIEVRGDPGGHLWRTWIESASSSSEEETDQYDSDDSDEEDTLHRGFARMSLSSYRY</sequence>
<dbReference type="AlphaFoldDB" id="A0A8W8JB41"/>
<keyword evidence="3" id="KW-1185">Reference proteome</keyword>
<dbReference type="EnsemblMetazoa" id="G17971.3">
    <property type="protein sequence ID" value="G17971.3:cds"/>
    <property type="gene ID" value="G17971"/>
</dbReference>
<organism evidence="2 3">
    <name type="scientific">Magallana gigas</name>
    <name type="common">Pacific oyster</name>
    <name type="synonym">Crassostrea gigas</name>
    <dbReference type="NCBI Taxonomy" id="29159"/>
    <lineage>
        <taxon>Eukaryota</taxon>
        <taxon>Metazoa</taxon>
        <taxon>Spiralia</taxon>
        <taxon>Lophotrochozoa</taxon>
        <taxon>Mollusca</taxon>
        <taxon>Bivalvia</taxon>
        <taxon>Autobranchia</taxon>
        <taxon>Pteriomorphia</taxon>
        <taxon>Ostreida</taxon>
        <taxon>Ostreoidea</taxon>
        <taxon>Ostreidae</taxon>
        <taxon>Magallana</taxon>
    </lineage>
</organism>
<name>A0A8W8JB41_MAGGI</name>
<evidence type="ECO:0000256" key="1">
    <source>
        <dbReference type="SAM" id="MobiDB-lite"/>
    </source>
</evidence>